<accession>A0ABY7GQZ0</accession>
<dbReference type="RefSeq" id="WP_255187853.1">
    <property type="nucleotide sequence ID" value="NZ_CP113517.1"/>
</dbReference>
<keyword evidence="2" id="KW-1185">Reference proteome</keyword>
<proteinExistence type="predicted"/>
<evidence type="ECO:0000313" key="2">
    <source>
        <dbReference type="Proteomes" id="UP001162780"/>
    </source>
</evidence>
<protein>
    <submittedName>
        <fullName evidence="1">Uncharacterized protein</fullName>
    </submittedName>
</protein>
<reference evidence="1" key="1">
    <citation type="submission" date="2022-11" db="EMBL/GenBank/DDBJ databases">
        <title>Methylomonas rapida sp. nov., Carotenoid-Producing Obligate Methanotrophs with High Growth Characteristics and Biotechnological Potential.</title>
        <authorList>
            <person name="Tikhonova E.N."/>
            <person name="Suleimanov R.Z."/>
            <person name="Miroshnikov K."/>
            <person name="Oshkin I.Y."/>
            <person name="Belova S.E."/>
            <person name="Danilova O.V."/>
            <person name="Ashikhmin A."/>
            <person name="Konopkin A."/>
            <person name="But S.Y."/>
            <person name="Khmelenina V.N."/>
            <person name="Kuznetsov N."/>
            <person name="Pimenov N.V."/>
            <person name="Dedysh S.N."/>
        </authorList>
    </citation>
    <scope>NUCLEOTIDE SEQUENCE</scope>
    <source>
        <strain evidence="1">MP1</strain>
    </source>
</reference>
<gene>
    <name evidence="1" type="ORF">NM686_010660</name>
</gene>
<name>A0ABY7GQZ0_9GAMM</name>
<organism evidence="1 2">
    <name type="scientific">Methylomonas rapida</name>
    <dbReference type="NCBI Taxonomy" id="2963939"/>
    <lineage>
        <taxon>Bacteria</taxon>
        <taxon>Pseudomonadati</taxon>
        <taxon>Pseudomonadota</taxon>
        <taxon>Gammaproteobacteria</taxon>
        <taxon>Methylococcales</taxon>
        <taxon>Methylococcaceae</taxon>
        <taxon>Methylomonas</taxon>
    </lineage>
</organism>
<sequence>MSDTETIKASLINETQIEKDGLLKARLSFDQLSIIEQTDGNATLEVLHAGLSVRFMLTPEQCRYLAGLLIKAADRD</sequence>
<evidence type="ECO:0000313" key="1">
    <source>
        <dbReference type="EMBL" id="WAR46945.1"/>
    </source>
</evidence>
<dbReference type="EMBL" id="CP113517">
    <property type="protein sequence ID" value="WAR46945.1"/>
    <property type="molecule type" value="Genomic_DNA"/>
</dbReference>
<dbReference type="Proteomes" id="UP001162780">
    <property type="component" value="Chromosome"/>
</dbReference>